<evidence type="ECO:0000313" key="3">
    <source>
        <dbReference type="Proteomes" id="UP001178507"/>
    </source>
</evidence>
<dbReference type="InterPro" id="IPR001059">
    <property type="entry name" value="Transl_elong_P/YeiP_cen"/>
</dbReference>
<dbReference type="SUPFAM" id="SSF50249">
    <property type="entry name" value="Nucleic acid-binding proteins"/>
    <property type="match status" value="1"/>
</dbReference>
<reference evidence="2" key="1">
    <citation type="submission" date="2023-08" db="EMBL/GenBank/DDBJ databases">
        <authorList>
            <person name="Chen Y."/>
            <person name="Shah S."/>
            <person name="Dougan E. K."/>
            <person name="Thang M."/>
            <person name="Chan C."/>
        </authorList>
    </citation>
    <scope>NUCLEOTIDE SEQUENCE</scope>
</reference>
<dbReference type="Gene3D" id="2.40.50.140">
    <property type="entry name" value="Nucleic acid-binding proteins"/>
    <property type="match status" value="1"/>
</dbReference>
<proteinExistence type="predicted"/>
<comment type="caution">
    <text evidence="2">The sequence shown here is derived from an EMBL/GenBank/DDBJ whole genome shotgun (WGS) entry which is preliminary data.</text>
</comment>
<name>A0AA36IYV9_9DINO</name>
<dbReference type="AlphaFoldDB" id="A0AA36IYV9"/>
<dbReference type="SMART" id="SM01185">
    <property type="entry name" value="EFP"/>
    <property type="match status" value="1"/>
</dbReference>
<dbReference type="GO" id="GO:0005737">
    <property type="term" value="C:cytoplasm"/>
    <property type="evidence" value="ECO:0007669"/>
    <property type="project" value="TreeGrafter"/>
</dbReference>
<dbReference type="PANTHER" id="PTHR30053">
    <property type="entry name" value="ELONGATION FACTOR P"/>
    <property type="match status" value="1"/>
</dbReference>
<dbReference type="Proteomes" id="UP001178507">
    <property type="component" value="Unassembled WGS sequence"/>
</dbReference>
<feature type="domain" description="Translation elongation factor P/YeiP central" evidence="1">
    <location>
        <begin position="88"/>
        <end position="141"/>
    </location>
</feature>
<evidence type="ECO:0000259" key="1">
    <source>
        <dbReference type="SMART" id="SM01185"/>
    </source>
</evidence>
<keyword evidence="3" id="KW-1185">Reference proteome</keyword>
<organism evidence="2 3">
    <name type="scientific">Effrenium voratum</name>
    <dbReference type="NCBI Taxonomy" id="2562239"/>
    <lineage>
        <taxon>Eukaryota</taxon>
        <taxon>Sar</taxon>
        <taxon>Alveolata</taxon>
        <taxon>Dinophyceae</taxon>
        <taxon>Suessiales</taxon>
        <taxon>Symbiodiniaceae</taxon>
        <taxon>Effrenium</taxon>
    </lineage>
</organism>
<evidence type="ECO:0000313" key="2">
    <source>
        <dbReference type="EMBL" id="CAJ1396029.1"/>
    </source>
</evidence>
<gene>
    <name evidence="2" type="ORF">EVOR1521_LOCUS20317</name>
</gene>
<dbReference type="EMBL" id="CAUJNA010003216">
    <property type="protein sequence ID" value="CAJ1396029.1"/>
    <property type="molecule type" value="Genomic_DNA"/>
</dbReference>
<dbReference type="InterPro" id="IPR020599">
    <property type="entry name" value="Transl_elong_fac_P/YeiP"/>
</dbReference>
<dbReference type="Pfam" id="PF01132">
    <property type="entry name" value="EFP"/>
    <property type="match status" value="1"/>
</dbReference>
<sequence>MLRGLRKLQGQILCRMASSDRIPSADLQRGHVFLHKGVYCEVRSARAAGHGRSATGGFEIRFRELQTRKAREMKLKENDRVDVINCDRVSMPVLYKDEKWLVLADADYNEVAVSRAQLGDAAEMLQSGEVVSVMYHDDNIVKVVPPPHIADAVRDAYRKQRRAQLAARRKSEEAADDEP</sequence>
<dbReference type="InterPro" id="IPR012340">
    <property type="entry name" value="NA-bd_OB-fold"/>
</dbReference>
<accession>A0AA36IYV9</accession>
<dbReference type="PANTHER" id="PTHR30053:SF14">
    <property type="entry name" value="TRANSLATION ELONGATION FACTOR KOW-LIKE DOMAIN-CONTAINING PROTEIN"/>
    <property type="match status" value="1"/>
</dbReference>
<protein>
    <recommendedName>
        <fullName evidence="1">Translation elongation factor P/YeiP central domain-containing protein</fullName>
    </recommendedName>
</protein>
<dbReference type="GO" id="GO:0003746">
    <property type="term" value="F:translation elongation factor activity"/>
    <property type="evidence" value="ECO:0007669"/>
    <property type="project" value="InterPro"/>
</dbReference>